<accession>A0ABQ9EP84</accession>
<dbReference type="PROSITE" id="PS50086">
    <property type="entry name" value="TBC_RABGAP"/>
    <property type="match status" value="1"/>
</dbReference>
<dbReference type="Gene3D" id="2.30.29.30">
    <property type="entry name" value="Pleckstrin-homology domain (PH domain)/Phosphotyrosine-binding domain (PTB)"/>
    <property type="match status" value="1"/>
</dbReference>
<dbReference type="InterPro" id="IPR001849">
    <property type="entry name" value="PH_domain"/>
</dbReference>
<dbReference type="Pfam" id="PF00169">
    <property type="entry name" value="PH"/>
    <property type="match status" value="1"/>
</dbReference>
<feature type="compositionally biased region" description="Basic and acidic residues" evidence="2">
    <location>
        <begin position="38"/>
        <end position="60"/>
    </location>
</feature>
<feature type="domain" description="Rab-GAP TBC" evidence="4">
    <location>
        <begin position="478"/>
        <end position="643"/>
    </location>
</feature>
<dbReference type="PANTHER" id="PTHR47219">
    <property type="entry name" value="RAB GTPASE-ACTIVATING PROTEIN 1-LIKE"/>
    <property type="match status" value="1"/>
</dbReference>
<dbReference type="InterPro" id="IPR000195">
    <property type="entry name" value="Rab-GAP-TBC_dom"/>
</dbReference>
<feature type="coiled-coil region" evidence="1">
    <location>
        <begin position="245"/>
        <end position="286"/>
    </location>
</feature>
<dbReference type="InterPro" id="IPR050302">
    <property type="entry name" value="Rab_GAP_TBC_domain"/>
</dbReference>
<evidence type="ECO:0000256" key="2">
    <source>
        <dbReference type="SAM" id="MobiDB-lite"/>
    </source>
</evidence>
<reference evidence="5 6" key="1">
    <citation type="submission" date="2022-12" db="EMBL/GenBank/DDBJ databases">
        <title>Chromosome-level genome of Tegillarca granosa.</title>
        <authorList>
            <person name="Kim J."/>
        </authorList>
    </citation>
    <scope>NUCLEOTIDE SEQUENCE [LARGE SCALE GENOMIC DNA]</scope>
    <source>
        <strain evidence="5">Teg-2019</strain>
        <tissue evidence="5">Adductor muscle</tissue>
    </source>
</reference>
<dbReference type="Pfam" id="PF00566">
    <property type="entry name" value="RabGAP-TBC"/>
    <property type="match status" value="1"/>
</dbReference>
<evidence type="ECO:0000313" key="6">
    <source>
        <dbReference type="Proteomes" id="UP001217089"/>
    </source>
</evidence>
<dbReference type="Proteomes" id="UP001217089">
    <property type="component" value="Unassembled WGS sequence"/>
</dbReference>
<sequence>MEGGGPGTADSSNLESNSAKSDDQEDENQNEEAEIINENDKKDENTEKDDNTDSAIDRDGKTKVANPEVKLCGWLLIFSRGIINTNRSRWFVFGDNTCKLYYYRNPHDLIPLGEIDIAHASFYFDASNTEKPGSFEIRCFGKEYLLDAHDRHTMMYWLQELQKRRKIYNIKKSSLSKERLGQWSVKAVDYNISRSAGAGDSTSQQNNKGKIVSAFKNLKSKKLLQRSSAIESTGNSTGAHPCVKCKQLQSELSGLTEEHQATEDELQAHREIVRLLQKEMDTIRKEMHTNSKDGECKNSLDQMVMFKDMLKAKDEIIVKLTDQVFELETALNQYKQTNGQVTTPLSDTQESLSDRSSSASNEPVQTVIHTQSPKEVEKLKDMCTAYELQNHKYTKLEANYYQTQSKYLFLLKELKSPVRGGEDRNSQEAINQLLEDALETDAERTKDFVSSLGQEYDKYGFLKKPDIEDEEEADPLVAKATQLERQSAELSAKIKIELDLPRTLPNNKHYECMESDGITKLRNVLLAFSWHNPVIGYCQGLNRLAAIALLFLSEEEAFWCLVAITDHLMPREYYSQTLAGAQTDQRVLKDLLQDKIPKLHYHFEQHSVDISLFTFNWFLTIFVDNNIPPDTFLRVWDTFLYEGSKVLFRFAVAFFKNVEDDMVKQNSALKLNHFFRTMGEKMSNVRRITQLAFHWINPFPMRGISTKRQFYMQQVKGELAELDRFRKDMQTKQQETDMKEYYSDDDL</sequence>
<dbReference type="PROSITE" id="PS50003">
    <property type="entry name" value="PH_DOMAIN"/>
    <property type="match status" value="1"/>
</dbReference>
<dbReference type="SUPFAM" id="SSF47923">
    <property type="entry name" value="Ypt/Rab-GAP domain of gyp1p"/>
    <property type="match status" value="2"/>
</dbReference>
<dbReference type="SMART" id="SM00164">
    <property type="entry name" value="TBC"/>
    <property type="match status" value="1"/>
</dbReference>
<dbReference type="Gene3D" id="1.10.8.270">
    <property type="entry name" value="putative rabgap domain of human tbc1 domain family member 14 like domains"/>
    <property type="match status" value="1"/>
</dbReference>
<evidence type="ECO:0000259" key="4">
    <source>
        <dbReference type="PROSITE" id="PS50086"/>
    </source>
</evidence>
<evidence type="ECO:0000313" key="5">
    <source>
        <dbReference type="EMBL" id="KAJ8305747.1"/>
    </source>
</evidence>
<feature type="domain" description="PH" evidence="3">
    <location>
        <begin position="68"/>
        <end position="166"/>
    </location>
</feature>
<dbReference type="Gene3D" id="1.10.472.80">
    <property type="entry name" value="Ypt/Rab-GAP domain of gyp1p, domain 3"/>
    <property type="match status" value="1"/>
</dbReference>
<dbReference type="InterPro" id="IPR035969">
    <property type="entry name" value="Rab-GAP_TBC_sf"/>
</dbReference>
<dbReference type="EMBL" id="JARBDR010000813">
    <property type="protein sequence ID" value="KAJ8305747.1"/>
    <property type="molecule type" value="Genomic_DNA"/>
</dbReference>
<feature type="compositionally biased region" description="Acidic residues" evidence="2">
    <location>
        <begin position="23"/>
        <end position="37"/>
    </location>
</feature>
<keyword evidence="1" id="KW-0175">Coiled coil</keyword>
<protein>
    <recommendedName>
        <fullName evidence="7">TBC1 domain family member 2B</fullName>
    </recommendedName>
</protein>
<proteinExistence type="predicted"/>
<feature type="compositionally biased region" description="Polar residues" evidence="2">
    <location>
        <begin position="9"/>
        <end position="19"/>
    </location>
</feature>
<feature type="region of interest" description="Disordered" evidence="2">
    <location>
        <begin position="1"/>
        <end position="60"/>
    </location>
</feature>
<name>A0ABQ9EP84_TEGGR</name>
<dbReference type="InterPro" id="IPR011993">
    <property type="entry name" value="PH-like_dom_sf"/>
</dbReference>
<gene>
    <name evidence="5" type="ORF">KUTeg_016292</name>
</gene>
<dbReference type="SMART" id="SM00233">
    <property type="entry name" value="PH"/>
    <property type="match status" value="1"/>
</dbReference>
<dbReference type="SUPFAM" id="SSF50729">
    <property type="entry name" value="PH domain-like"/>
    <property type="match status" value="1"/>
</dbReference>
<evidence type="ECO:0000256" key="1">
    <source>
        <dbReference type="SAM" id="Coils"/>
    </source>
</evidence>
<dbReference type="PANTHER" id="PTHR47219:SF20">
    <property type="entry name" value="TBC1 DOMAIN FAMILY MEMBER 2B"/>
    <property type="match status" value="1"/>
</dbReference>
<comment type="caution">
    <text evidence="5">The sequence shown here is derived from an EMBL/GenBank/DDBJ whole genome shotgun (WGS) entry which is preliminary data.</text>
</comment>
<feature type="region of interest" description="Disordered" evidence="2">
    <location>
        <begin position="338"/>
        <end position="366"/>
    </location>
</feature>
<organism evidence="5 6">
    <name type="scientific">Tegillarca granosa</name>
    <name type="common">Malaysian cockle</name>
    <name type="synonym">Anadara granosa</name>
    <dbReference type="NCBI Taxonomy" id="220873"/>
    <lineage>
        <taxon>Eukaryota</taxon>
        <taxon>Metazoa</taxon>
        <taxon>Spiralia</taxon>
        <taxon>Lophotrochozoa</taxon>
        <taxon>Mollusca</taxon>
        <taxon>Bivalvia</taxon>
        <taxon>Autobranchia</taxon>
        <taxon>Pteriomorphia</taxon>
        <taxon>Arcoida</taxon>
        <taxon>Arcoidea</taxon>
        <taxon>Arcidae</taxon>
        <taxon>Tegillarca</taxon>
    </lineage>
</organism>
<evidence type="ECO:0000259" key="3">
    <source>
        <dbReference type="PROSITE" id="PS50003"/>
    </source>
</evidence>
<keyword evidence="6" id="KW-1185">Reference proteome</keyword>
<evidence type="ECO:0008006" key="7">
    <source>
        <dbReference type="Google" id="ProtNLM"/>
    </source>
</evidence>